<gene>
    <name evidence="2" type="ORF">A5886_001341</name>
</gene>
<proteinExistence type="predicted"/>
<evidence type="ECO:0008006" key="4">
    <source>
        <dbReference type="Google" id="ProtNLM"/>
    </source>
</evidence>
<feature type="compositionally biased region" description="Low complexity" evidence="1">
    <location>
        <begin position="327"/>
        <end position="345"/>
    </location>
</feature>
<feature type="region of interest" description="Disordered" evidence="1">
    <location>
        <begin position="317"/>
        <end position="367"/>
    </location>
</feature>
<dbReference type="EMBL" id="NGKU01000001">
    <property type="protein sequence ID" value="OTN76264.1"/>
    <property type="molecule type" value="Genomic_DNA"/>
</dbReference>
<dbReference type="RefSeq" id="WP_086274240.1">
    <property type="nucleotide sequence ID" value="NZ_NGKU01000001.1"/>
</dbReference>
<evidence type="ECO:0000256" key="1">
    <source>
        <dbReference type="SAM" id="MobiDB-lite"/>
    </source>
</evidence>
<dbReference type="PANTHER" id="PTHR37804">
    <property type="entry name" value="CDAA REGULATORY PROTEIN CDAR"/>
    <property type="match status" value="1"/>
</dbReference>
<dbReference type="STRING" id="1834191.A5886_001341"/>
<dbReference type="Pfam" id="PF07949">
    <property type="entry name" value="YbbR"/>
    <property type="match status" value="3"/>
</dbReference>
<reference evidence="2 3" key="1">
    <citation type="submission" date="2017-05" db="EMBL/GenBank/DDBJ databases">
        <title>The Genome Sequence of Enterococcus sp. 8G7_MSG3316.</title>
        <authorList>
            <consortium name="The Broad Institute Genomics Platform"/>
            <consortium name="The Broad Institute Genomic Center for Infectious Diseases"/>
            <person name="Earl A."/>
            <person name="Manson A."/>
            <person name="Schwartman J."/>
            <person name="Gilmore M."/>
            <person name="Abouelleil A."/>
            <person name="Cao P."/>
            <person name="Chapman S."/>
            <person name="Cusick C."/>
            <person name="Shea T."/>
            <person name="Young S."/>
            <person name="Neafsey D."/>
            <person name="Nusbaum C."/>
            <person name="Birren B."/>
        </authorList>
    </citation>
    <scope>NUCLEOTIDE SEQUENCE [LARGE SCALE GENOMIC DNA]</scope>
    <source>
        <strain evidence="2 3">8G7_MSG3316</strain>
    </source>
</reference>
<accession>A0A242A5G4</accession>
<sequence length="367" mass="39230">MIKKDRRQNLFYGILALFFSLVLFFIASGSSLQVDLSGSVNAYQEEIDAVPIQTIYDTNDYFIQGFETTVNVTLSSRNRVQLNAEKNEETRSFRVVADLSDLDVGTHEVPLEIQNISSSVSAEIEPKTVTVTIEKKVTKTYTVEPVVSTEDDSSGYAIESMVAAPQEVTITTGEQTAADIDRVVAVIDPDDIPNDSGTVSAVIEAWDINKNPLAIVADPDTVDVAITMEAPTKDVELFVTQQGTLPNGISHYIYRMSSISAALTGPQDILDQTTQIGVPVDISGITATTEQTVTIPAPDGTTINPVEVTIQITPVAQSANDSEEAAADQTSDSSTATSDNASSTSLGQESDQESVESAATSETESTN</sequence>
<evidence type="ECO:0000313" key="2">
    <source>
        <dbReference type="EMBL" id="OTN76264.1"/>
    </source>
</evidence>
<organism evidence="2 3">
    <name type="scientific">Candidatus Enterococcus testudinis</name>
    <dbReference type="NCBI Taxonomy" id="1834191"/>
    <lineage>
        <taxon>Bacteria</taxon>
        <taxon>Bacillati</taxon>
        <taxon>Bacillota</taxon>
        <taxon>Bacilli</taxon>
        <taxon>Lactobacillales</taxon>
        <taxon>Enterococcaceae</taxon>
        <taxon>Enterococcus</taxon>
    </lineage>
</organism>
<dbReference type="OrthoDB" id="2960905at2"/>
<dbReference type="InterPro" id="IPR053154">
    <property type="entry name" value="c-di-AMP_regulator"/>
</dbReference>
<dbReference type="Gene3D" id="2.170.120.30">
    <property type="match status" value="1"/>
</dbReference>
<feature type="compositionally biased region" description="Low complexity" evidence="1">
    <location>
        <begin position="355"/>
        <end position="367"/>
    </location>
</feature>
<evidence type="ECO:0000313" key="3">
    <source>
        <dbReference type="Proteomes" id="UP000195043"/>
    </source>
</evidence>
<dbReference type="Gene3D" id="2.170.120.40">
    <property type="entry name" value="YbbR-like domain"/>
    <property type="match status" value="2"/>
</dbReference>
<keyword evidence="3" id="KW-1185">Reference proteome</keyword>
<dbReference type="PANTHER" id="PTHR37804:SF1">
    <property type="entry name" value="CDAA REGULATORY PROTEIN CDAR"/>
    <property type="match status" value="1"/>
</dbReference>
<dbReference type="InterPro" id="IPR012505">
    <property type="entry name" value="YbbR"/>
</dbReference>
<name>A0A242A5G4_9ENTE</name>
<comment type="caution">
    <text evidence="2">The sequence shown here is derived from an EMBL/GenBank/DDBJ whole genome shotgun (WGS) entry which is preliminary data.</text>
</comment>
<dbReference type="AlphaFoldDB" id="A0A242A5G4"/>
<protein>
    <recommendedName>
        <fullName evidence="4">YbbR-like protein</fullName>
    </recommendedName>
</protein>
<dbReference type="Proteomes" id="UP000195043">
    <property type="component" value="Unassembled WGS sequence"/>
</dbReference>